<evidence type="ECO:0000313" key="9">
    <source>
        <dbReference type="Proteomes" id="UP000794436"/>
    </source>
</evidence>
<feature type="region of interest" description="Disordered" evidence="6">
    <location>
        <begin position="20"/>
        <end position="49"/>
    </location>
</feature>
<reference evidence="8" key="1">
    <citation type="submission" date="2019-03" db="EMBL/GenBank/DDBJ databases">
        <title>Long read genome sequence of the mycoparasitic Pythium oligandrum ATCC 38472 isolated from sugarbeet rhizosphere.</title>
        <authorList>
            <person name="Gaulin E."/>
        </authorList>
    </citation>
    <scope>NUCLEOTIDE SEQUENCE</scope>
    <source>
        <strain evidence="8">ATCC 38472_TT</strain>
    </source>
</reference>
<feature type="region of interest" description="Disordered" evidence="6">
    <location>
        <begin position="492"/>
        <end position="531"/>
    </location>
</feature>
<dbReference type="GO" id="GO:0005886">
    <property type="term" value="C:plasma membrane"/>
    <property type="evidence" value="ECO:0007669"/>
    <property type="project" value="UniProtKB-SubCell"/>
</dbReference>
<evidence type="ECO:0000256" key="7">
    <source>
        <dbReference type="SAM" id="Phobius"/>
    </source>
</evidence>
<feature type="transmembrane region" description="Helical" evidence="7">
    <location>
        <begin position="379"/>
        <end position="402"/>
    </location>
</feature>
<feature type="transmembrane region" description="Helical" evidence="7">
    <location>
        <begin position="132"/>
        <end position="153"/>
    </location>
</feature>
<keyword evidence="4 7" id="KW-1133">Transmembrane helix</keyword>
<dbReference type="AlphaFoldDB" id="A0A8K1C866"/>
<dbReference type="GO" id="GO:0022857">
    <property type="term" value="F:transmembrane transporter activity"/>
    <property type="evidence" value="ECO:0007669"/>
    <property type="project" value="InterPro"/>
</dbReference>
<evidence type="ECO:0000256" key="4">
    <source>
        <dbReference type="ARBA" id="ARBA00022989"/>
    </source>
</evidence>
<keyword evidence="2" id="KW-1003">Cell membrane</keyword>
<feature type="transmembrane region" description="Helical" evidence="7">
    <location>
        <begin position="173"/>
        <end position="191"/>
    </location>
</feature>
<evidence type="ECO:0000256" key="3">
    <source>
        <dbReference type="ARBA" id="ARBA00022692"/>
    </source>
</evidence>
<evidence type="ECO:0000256" key="5">
    <source>
        <dbReference type="ARBA" id="ARBA00023136"/>
    </source>
</evidence>
<dbReference type="Proteomes" id="UP000794436">
    <property type="component" value="Unassembled WGS sequence"/>
</dbReference>
<name>A0A8K1C866_PYTOL</name>
<dbReference type="PANTHER" id="PTHR42770:SF7">
    <property type="entry name" value="MEMBRANE PROTEIN"/>
    <property type="match status" value="1"/>
</dbReference>
<proteinExistence type="predicted"/>
<feature type="compositionally biased region" description="Polar residues" evidence="6">
    <location>
        <begin position="26"/>
        <end position="35"/>
    </location>
</feature>
<dbReference type="Pfam" id="PF13520">
    <property type="entry name" value="AA_permease_2"/>
    <property type="match status" value="1"/>
</dbReference>
<feature type="transmembrane region" description="Helical" evidence="7">
    <location>
        <begin position="67"/>
        <end position="85"/>
    </location>
</feature>
<organism evidence="8 9">
    <name type="scientific">Pythium oligandrum</name>
    <name type="common">Mycoparasitic fungus</name>
    <dbReference type="NCBI Taxonomy" id="41045"/>
    <lineage>
        <taxon>Eukaryota</taxon>
        <taxon>Sar</taxon>
        <taxon>Stramenopiles</taxon>
        <taxon>Oomycota</taxon>
        <taxon>Peronosporomycetes</taxon>
        <taxon>Pythiales</taxon>
        <taxon>Pythiaceae</taxon>
        <taxon>Pythium</taxon>
    </lineage>
</organism>
<comment type="subcellular location">
    <subcellularLocation>
        <location evidence="1">Cell membrane</location>
        <topology evidence="1">Multi-pass membrane protein</topology>
    </subcellularLocation>
</comment>
<sequence length="552" mass="60043">MLSSHTPPDIKIVPIAKRPVAPSKEQLPSPTSTGVSKKVSYRNPSRTSTGLADGAAKLKYKPGKWDIWMLGITIVIGGQYISWNAGIAAGLYTYLICYFVIASAYVTLCCCTSEITGGLPFAGGAYGLARCTLGFLPAFLIGCCEALEYIVYVSTSVISLADVIVEVSPSLRSAKPLIWALFYISALYVHIKGDRVFWIFNLVIGSTSILIVVIFVFGSLPFVDYTAYAHQPSLNLVDGFAGLLKVLPLACWFFVGVEALNLASDQVTQPKQCIPYAQTRCVVTLFVTGIMVFFVTVSLPPGLASLPTELVPLNNGFEPLFNMSHTNATILSLPATLLPVFLSRATTTSGTPYMAITFGSALSYIICLVVYFVPTVSKYLFNVCITAAFMSYTGQCVGYISLKMNYRNIKSSYFHSPFGILGALYSMSVWILCIVSIIGFQGNGGQEIMIFGIVIACLTVYYYAWARKRQTFSPQENRIMLVAHVMKFNGRRAAGAGQKRKRGSKNNSGKTTNNNSRFTNAESTHMVGSSSTVGVSKVTTFFARRTGRSTNN</sequence>
<keyword evidence="9" id="KW-1185">Reference proteome</keyword>
<feature type="transmembrane region" description="Helical" evidence="7">
    <location>
        <begin position="198"/>
        <end position="220"/>
    </location>
</feature>
<feature type="transmembrane region" description="Helical" evidence="7">
    <location>
        <begin position="281"/>
        <end position="300"/>
    </location>
</feature>
<dbReference type="InterPro" id="IPR002293">
    <property type="entry name" value="AA/rel_permease1"/>
</dbReference>
<dbReference type="Gene3D" id="1.20.1740.10">
    <property type="entry name" value="Amino acid/polyamine transporter I"/>
    <property type="match status" value="1"/>
</dbReference>
<feature type="compositionally biased region" description="Low complexity" evidence="6">
    <location>
        <begin position="505"/>
        <end position="516"/>
    </location>
</feature>
<dbReference type="PANTHER" id="PTHR42770">
    <property type="entry name" value="AMINO ACID TRANSPORTER-RELATED"/>
    <property type="match status" value="1"/>
</dbReference>
<protein>
    <recommendedName>
        <fullName evidence="10">Amino acid permease/ SLC12A domain-containing protein</fullName>
    </recommendedName>
</protein>
<feature type="transmembrane region" description="Helical" evidence="7">
    <location>
        <begin position="240"/>
        <end position="260"/>
    </location>
</feature>
<evidence type="ECO:0000313" key="8">
    <source>
        <dbReference type="EMBL" id="TMW58181.1"/>
    </source>
</evidence>
<dbReference type="OrthoDB" id="3900342at2759"/>
<dbReference type="InterPro" id="IPR050367">
    <property type="entry name" value="APC_superfamily"/>
</dbReference>
<keyword evidence="5 7" id="KW-0472">Membrane</keyword>
<keyword evidence="3 7" id="KW-0812">Transmembrane</keyword>
<evidence type="ECO:0000256" key="6">
    <source>
        <dbReference type="SAM" id="MobiDB-lite"/>
    </source>
</evidence>
<comment type="caution">
    <text evidence="8">The sequence shown here is derived from an EMBL/GenBank/DDBJ whole genome shotgun (WGS) entry which is preliminary data.</text>
</comment>
<dbReference type="EMBL" id="SPLM01000112">
    <property type="protein sequence ID" value="TMW58181.1"/>
    <property type="molecule type" value="Genomic_DNA"/>
</dbReference>
<evidence type="ECO:0000256" key="2">
    <source>
        <dbReference type="ARBA" id="ARBA00022475"/>
    </source>
</evidence>
<feature type="transmembrane region" description="Helical" evidence="7">
    <location>
        <begin position="423"/>
        <end position="442"/>
    </location>
</feature>
<evidence type="ECO:0000256" key="1">
    <source>
        <dbReference type="ARBA" id="ARBA00004651"/>
    </source>
</evidence>
<feature type="transmembrane region" description="Helical" evidence="7">
    <location>
        <begin position="448"/>
        <end position="465"/>
    </location>
</feature>
<gene>
    <name evidence="8" type="ORF">Poli38472_011769</name>
</gene>
<feature type="transmembrane region" description="Helical" evidence="7">
    <location>
        <begin position="353"/>
        <end position="373"/>
    </location>
</feature>
<feature type="transmembrane region" description="Helical" evidence="7">
    <location>
        <begin position="91"/>
        <end position="111"/>
    </location>
</feature>
<accession>A0A8K1C866</accession>
<evidence type="ECO:0008006" key="10">
    <source>
        <dbReference type="Google" id="ProtNLM"/>
    </source>
</evidence>